<name>A0A840BLY2_9RHOO</name>
<organism evidence="2 3">
    <name type="scientific">Niveibacterium umoris</name>
    <dbReference type="NCBI Taxonomy" id="1193620"/>
    <lineage>
        <taxon>Bacteria</taxon>
        <taxon>Pseudomonadati</taxon>
        <taxon>Pseudomonadota</taxon>
        <taxon>Betaproteobacteria</taxon>
        <taxon>Rhodocyclales</taxon>
        <taxon>Rhodocyclaceae</taxon>
        <taxon>Niveibacterium</taxon>
    </lineage>
</organism>
<feature type="chain" id="PRO_5032941341" description="Sialidase domain-containing protein" evidence="1">
    <location>
        <begin position="26"/>
        <end position="259"/>
    </location>
</feature>
<dbReference type="EMBL" id="JACIET010000002">
    <property type="protein sequence ID" value="MBB4013484.1"/>
    <property type="molecule type" value="Genomic_DNA"/>
</dbReference>
<gene>
    <name evidence="2" type="ORF">GGR36_002830</name>
</gene>
<protein>
    <recommendedName>
        <fullName evidence="4">Sialidase domain-containing protein</fullName>
    </recommendedName>
</protein>
<dbReference type="Proteomes" id="UP000561045">
    <property type="component" value="Unassembled WGS sequence"/>
</dbReference>
<keyword evidence="3" id="KW-1185">Reference proteome</keyword>
<evidence type="ECO:0008006" key="4">
    <source>
        <dbReference type="Google" id="ProtNLM"/>
    </source>
</evidence>
<evidence type="ECO:0000313" key="2">
    <source>
        <dbReference type="EMBL" id="MBB4013484.1"/>
    </source>
</evidence>
<reference evidence="2 3" key="1">
    <citation type="submission" date="2020-08" db="EMBL/GenBank/DDBJ databases">
        <title>Genomic Encyclopedia of Type Strains, Phase IV (KMG-IV): sequencing the most valuable type-strain genomes for metagenomic binning, comparative biology and taxonomic classification.</title>
        <authorList>
            <person name="Goeker M."/>
        </authorList>
    </citation>
    <scope>NUCLEOTIDE SEQUENCE [LARGE SCALE GENOMIC DNA]</scope>
    <source>
        <strain evidence="2 3">DSM 106739</strain>
    </source>
</reference>
<keyword evidence="1" id="KW-0732">Signal</keyword>
<accession>A0A840BLY2</accession>
<evidence type="ECO:0000313" key="3">
    <source>
        <dbReference type="Proteomes" id="UP000561045"/>
    </source>
</evidence>
<dbReference type="AlphaFoldDB" id="A0A840BLY2"/>
<dbReference type="RefSeq" id="WP_183635351.1">
    <property type="nucleotide sequence ID" value="NZ_BAABLE010000005.1"/>
</dbReference>
<feature type="signal peptide" evidence="1">
    <location>
        <begin position="1"/>
        <end position="25"/>
    </location>
</feature>
<evidence type="ECO:0000256" key="1">
    <source>
        <dbReference type="SAM" id="SignalP"/>
    </source>
</evidence>
<comment type="caution">
    <text evidence="2">The sequence shown here is derived from an EMBL/GenBank/DDBJ whole genome shotgun (WGS) entry which is preliminary data.</text>
</comment>
<proteinExistence type="predicted"/>
<sequence length="259" mass="29002">MPSPLLISRLTLAAACCAASLAAQAIEREDRLDCQLPDGTHVLFRSRYDYSLVPVPLVHASRESDRHSWDARYRDKKGKVTDTPVAVDYHGNRTRSSLEAVCAHVGVLNGVVLGPHTFREADGRWFSSEQLPWELLDAGGVGFVPDRLPPEKRKQMDDAGIKDATYYFAFILPTGKRLVYEQPLHRSREGFFREKTFDAVYQSFSDDHGKTWSPPVVTTDALIFELGKSWSQQSFLAKPVSLNGKKIPEDPPPDNSCVQ</sequence>